<dbReference type="GO" id="GO:0042026">
    <property type="term" value="P:protein refolding"/>
    <property type="evidence" value="ECO:0007669"/>
    <property type="project" value="TreeGrafter"/>
</dbReference>
<accession>X2LIT3</accession>
<feature type="region of interest" description="Disordered" evidence="2">
    <location>
        <begin position="60"/>
        <end position="104"/>
    </location>
</feature>
<dbReference type="PRINTS" id="PR00625">
    <property type="entry name" value="JDOMAIN"/>
</dbReference>
<dbReference type="AlphaFoldDB" id="X2LIT3"/>
<dbReference type="CDD" id="cd10747">
    <property type="entry name" value="DnaJ_C"/>
    <property type="match status" value="1"/>
</dbReference>
<dbReference type="SUPFAM" id="SSF49493">
    <property type="entry name" value="HSP40/DnaJ peptide-binding domain"/>
    <property type="match status" value="2"/>
</dbReference>
<evidence type="ECO:0000256" key="1">
    <source>
        <dbReference type="ARBA" id="ARBA00023186"/>
    </source>
</evidence>
<evidence type="ECO:0000259" key="3">
    <source>
        <dbReference type="PROSITE" id="PS50076"/>
    </source>
</evidence>
<dbReference type="SUPFAM" id="SSF46565">
    <property type="entry name" value="Chaperone J-domain"/>
    <property type="match status" value="1"/>
</dbReference>
<dbReference type="GO" id="GO:0005737">
    <property type="term" value="C:cytoplasm"/>
    <property type="evidence" value="ECO:0007669"/>
    <property type="project" value="TreeGrafter"/>
</dbReference>
<feature type="domain" description="J" evidence="3">
    <location>
        <begin position="4"/>
        <end position="69"/>
    </location>
</feature>
<dbReference type="InterPro" id="IPR036869">
    <property type="entry name" value="J_dom_sf"/>
</dbReference>
<proteinExistence type="predicted"/>
<dbReference type="FunFam" id="2.60.260.20:FF:000013">
    <property type="entry name" value="DnaJ subfamily B member 11"/>
    <property type="match status" value="1"/>
</dbReference>
<feature type="compositionally biased region" description="Gly residues" evidence="2">
    <location>
        <begin position="81"/>
        <end position="92"/>
    </location>
</feature>
<feature type="compositionally biased region" description="Basic and acidic residues" evidence="2">
    <location>
        <begin position="60"/>
        <end position="70"/>
    </location>
</feature>
<reference evidence="4" key="1">
    <citation type="submission" date="2013-10" db="EMBL/GenBank/DDBJ databases">
        <title>Functional metagenomics reveals novel beta-galactosidases not predictable from gene sequences.</title>
        <authorList>
            <person name="Cheng J."/>
            <person name="Engel K."/>
            <person name="Romantsov T."/>
            <person name="Neufeld J.D."/>
            <person name="Rose D.R."/>
            <person name="Charles T.C."/>
        </authorList>
    </citation>
    <scope>NUCLEOTIDE SEQUENCE</scope>
</reference>
<dbReference type="CDD" id="cd06257">
    <property type="entry name" value="DnaJ"/>
    <property type="match status" value="1"/>
</dbReference>
<organism evidence="4">
    <name type="scientific">uncultured bacterium 12AC_lac13</name>
    <dbReference type="NCBI Taxonomy" id="1447233"/>
    <lineage>
        <taxon>Bacteria</taxon>
        <taxon>environmental samples</taxon>
    </lineage>
</organism>
<dbReference type="PROSITE" id="PS50076">
    <property type="entry name" value="DNAJ_2"/>
    <property type="match status" value="1"/>
</dbReference>
<dbReference type="SMART" id="SM00271">
    <property type="entry name" value="DnaJ"/>
    <property type="match status" value="1"/>
</dbReference>
<dbReference type="PANTHER" id="PTHR43096:SF52">
    <property type="entry name" value="DNAJ HOMOLOG 1, MITOCHONDRIAL-RELATED"/>
    <property type="match status" value="1"/>
</dbReference>
<dbReference type="Pfam" id="PF00226">
    <property type="entry name" value="DnaJ"/>
    <property type="match status" value="1"/>
</dbReference>
<name>X2LIT3_9BACT</name>
<dbReference type="EMBL" id="KF796593">
    <property type="protein sequence ID" value="AHN97596.1"/>
    <property type="molecule type" value="Genomic_DNA"/>
</dbReference>
<protein>
    <submittedName>
        <fullName evidence="4">Chaperone DnaJ</fullName>
    </submittedName>
</protein>
<evidence type="ECO:0000313" key="4">
    <source>
        <dbReference type="EMBL" id="AHN97596.1"/>
    </source>
</evidence>
<dbReference type="Gene3D" id="2.60.260.20">
    <property type="entry name" value="Urease metallochaperone UreE, N-terminal domain"/>
    <property type="match status" value="2"/>
</dbReference>
<evidence type="ECO:0000256" key="2">
    <source>
        <dbReference type="SAM" id="MobiDB-lite"/>
    </source>
</evidence>
<dbReference type="Gene3D" id="1.10.287.110">
    <property type="entry name" value="DnaJ domain"/>
    <property type="match status" value="1"/>
</dbReference>
<dbReference type="InterPro" id="IPR002939">
    <property type="entry name" value="DnaJ_C"/>
</dbReference>
<dbReference type="InterPro" id="IPR001623">
    <property type="entry name" value="DnaJ_domain"/>
</dbReference>
<dbReference type="InterPro" id="IPR008971">
    <property type="entry name" value="HSP40/DnaJ_pept-bd"/>
</dbReference>
<keyword evidence="1" id="KW-0143">Chaperone</keyword>
<sequence length="318" mass="34333">MARDPYEVLGVSKKASEAEIKKAFRALAKKHHPDTHGNDPKAVKRFQEISSAYEVIGDKEKRAQYDRGEIDEAGQPKGFNPGAGPGGFGQGWEGFRRQQQGPRAGEFNWSNEQGHGYSAEDIFADLFGGFGGGGGGRSRRGQSRKGVDVQFQTTVSLDEAALGGNRRMVIDDKQLDVRIPPGVKDGQVIRLRGQGQPGERGGPPGDALISITIAPHPYLQRDGRDLRMDVPITIKEALDGAKVEVPTLYGPVTLTIPPQSNSFRFLRLKGKGLPGSGSEAAGDLYVRLIVTLPDPPDGKLAAALKGWDGNYDPRVKLK</sequence>
<dbReference type="Pfam" id="PF01556">
    <property type="entry name" value="DnaJ_C"/>
    <property type="match status" value="1"/>
</dbReference>
<dbReference type="PANTHER" id="PTHR43096">
    <property type="entry name" value="DNAJ HOMOLOG 1, MITOCHONDRIAL-RELATED"/>
    <property type="match status" value="1"/>
</dbReference>
<dbReference type="GO" id="GO:0051082">
    <property type="term" value="F:unfolded protein binding"/>
    <property type="evidence" value="ECO:0007669"/>
    <property type="project" value="InterPro"/>
</dbReference>